<evidence type="ECO:0000313" key="2">
    <source>
        <dbReference type="Proteomes" id="UP000183832"/>
    </source>
</evidence>
<protein>
    <submittedName>
        <fullName evidence="1">CLUMA_CG012288, isoform A</fullName>
    </submittedName>
</protein>
<organism evidence="1 2">
    <name type="scientific">Clunio marinus</name>
    <dbReference type="NCBI Taxonomy" id="568069"/>
    <lineage>
        <taxon>Eukaryota</taxon>
        <taxon>Metazoa</taxon>
        <taxon>Ecdysozoa</taxon>
        <taxon>Arthropoda</taxon>
        <taxon>Hexapoda</taxon>
        <taxon>Insecta</taxon>
        <taxon>Pterygota</taxon>
        <taxon>Neoptera</taxon>
        <taxon>Endopterygota</taxon>
        <taxon>Diptera</taxon>
        <taxon>Nematocera</taxon>
        <taxon>Chironomoidea</taxon>
        <taxon>Chironomidae</taxon>
        <taxon>Clunio</taxon>
    </lineage>
</organism>
<keyword evidence="2" id="KW-1185">Reference proteome</keyword>
<dbReference type="Proteomes" id="UP000183832">
    <property type="component" value="Unassembled WGS sequence"/>
</dbReference>
<dbReference type="AlphaFoldDB" id="A0A1J1IGX8"/>
<dbReference type="EMBL" id="CVRI01000048">
    <property type="protein sequence ID" value="CRK99026.1"/>
    <property type="molecule type" value="Genomic_DNA"/>
</dbReference>
<reference evidence="1 2" key="1">
    <citation type="submission" date="2015-04" db="EMBL/GenBank/DDBJ databases">
        <authorList>
            <person name="Syromyatnikov M.Y."/>
            <person name="Popov V.N."/>
        </authorList>
    </citation>
    <scope>NUCLEOTIDE SEQUENCE [LARGE SCALE GENOMIC DNA]</scope>
</reference>
<proteinExistence type="predicted"/>
<name>A0A1J1IGX8_9DIPT</name>
<sequence length="86" mass="10458">MKFILFTSQVAGFVDNVMTIPLKKLIKYRHPLKFNLLLPLFTTTHKEYEWKMKDKQIGTRRRSMKDFLQSLFWEHEMAINFNLFCN</sequence>
<gene>
    <name evidence="1" type="ORF">CLUMA_CG012288</name>
</gene>
<evidence type="ECO:0000313" key="1">
    <source>
        <dbReference type="EMBL" id="CRK99026.1"/>
    </source>
</evidence>
<accession>A0A1J1IGX8</accession>